<dbReference type="InterPro" id="IPR023214">
    <property type="entry name" value="HAD_sf"/>
</dbReference>
<dbReference type="SFLD" id="SFLDG01135">
    <property type="entry name" value="C1.5.6:_HAD__Beta-PGM__Phospha"/>
    <property type="match status" value="1"/>
</dbReference>
<evidence type="ECO:0000313" key="4">
    <source>
        <dbReference type="EMBL" id="CBI01332.1"/>
    </source>
</evidence>
<comment type="caution">
    <text evidence="4">The sequence shown here is derived from an EMBL/GenBank/DDBJ whole genome shotgun (WGS) entry which is preliminary data.</text>
</comment>
<dbReference type="NCBIfam" id="TIGR01549">
    <property type="entry name" value="HAD-SF-IA-v1"/>
    <property type="match status" value="1"/>
</dbReference>
<dbReference type="SUPFAM" id="SSF56784">
    <property type="entry name" value="HAD-like"/>
    <property type="match status" value="1"/>
</dbReference>
<dbReference type="Gene3D" id="3.40.50.1000">
    <property type="entry name" value="HAD superfamily/HAD-like"/>
    <property type="match status" value="1"/>
</dbReference>
<dbReference type="GO" id="GO:0016787">
    <property type="term" value="F:hydrolase activity"/>
    <property type="evidence" value="ECO:0007669"/>
    <property type="project" value="UniProtKB-KW"/>
</dbReference>
<dbReference type="Gene3D" id="1.20.120.710">
    <property type="entry name" value="Haloacid dehalogenase hydrolase-like domain"/>
    <property type="match status" value="1"/>
</dbReference>
<reference evidence="4" key="1">
    <citation type="submission" date="2009-10" db="EMBL/GenBank/DDBJ databases">
        <title>Diversity of trophic interactions inside an arsenic-rich microbial ecosystem.</title>
        <authorList>
            <person name="Bertin P.N."/>
            <person name="Heinrich-Salmeron A."/>
            <person name="Pelletier E."/>
            <person name="Goulhen-Chollet F."/>
            <person name="Arsene-Ploetze F."/>
            <person name="Gallien S."/>
            <person name="Calteau A."/>
            <person name="Vallenet D."/>
            <person name="Casiot C."/>
            <person name="Chane-Woon-Ming B."/>
            <person name="Giloteaux L."/>
            <person name="Barakat M."/>
            <person name="Bonnefoy V."/>
            <person name="Bruneel O."/>
            <person name="Chandler M."/>
            <person name="Cleiss J."/>
            <person name="Duran R."/>
            <person name="Elbaz-Poulichet F."/>
            <person name="Fonknechten N."/>
            <person name="Lauga B."/>
            <person name="Mornico D."/>
            <person name="Ortet P."/>
            <person name="Schaeffer C."/>
            <person name="Siguier P."/>
            <person name="Alexander Thil Smith A."/>
            <person name="Van Dorsselaer A."/>
            <person name="Weissenbach J."/>
            <person name="Medigue C."/>
            <person name="Le Paslier D."/>
        </authorList>
    </citation>
    <scope>NUCLEOTIDE SEQUENCE</scope>
</reference>
<protein>
    <submittedName>
        <fullName evidence="4">Putative enzyme</fullName>
        <ecNumber evidence="4">3.-.-.-</ecNumber>
    </submittedName>
</protein>
<dbReference type="SFLD" id="SFLDG01129">
    <property type="entry name" value="C1.5:_HAD__Beta-PGM__Phosphata"/>
    <property type="match status" value="1"/>
</dbReference>
<dbReference type="AlphaFoldDB" id="E6Q2C2"/>
<name>E6Q2C2_9ZZZZ</name>
<evidence type="ECO:0000256" key="2">
    <source>
        <dbReference type="ARBA" id="ARBA00022801"/>
    </source>
</evidence>
<dbReference type="InterPro" id="IPR006439">
    <property type="entry name" value="HAD-SF_hydro_IA"/>
</dbReference>
<organism evidence="4">
    <name type="scientific">mine drainage metagenome</name>
    <dbReference type="NCBI Taxonomy" id="410659"/>
    <lineage>
        <taxon>unclassified sequences</taxon>
        <taxon>metagenomes</taxon>
        <taxon>ecological metagenomes</taxon>
    </lineage>
</organism>
<keyword evidence="2 4" id="KW-0378">Hydrolase</keyword>
<dbReference type="PRINTS" id="PR00413">
    <property type="entry name" value="HADHALOGNASE"/>
</dbReference>
<dbReference type="EMBL" id="CABO01000017">
    <property type="protein sequence ID" value="CBI01332.1"/>
    <property type="molecule type" value="Genomic_DNA"/>
</dbReference>
<dbReference type="PANTHER" id="PTHR46470">
    <property type="entry name" value="N-ACYLNEURAMINATE-9-PHOSPHATASE"/>
    <property type="match status" value="1"/>
</dbReference>
<dbReference type="Pfam" id="PF00702">
    <property type="entry name" value="Hydrolase"/>
    <property type="match status" value="1"/>
</dbReference>
<dbReference type="InterPro" id="IPR051400">
    <property type="entry name" value="HAD-like_hydrolase"/>
</dbReference>
<comment type="cofactor">
    <cofactor evidence="1">
        <name>Mg(2+)</name>
        <dbReference type="ChEBI" id="CHEBI:18420"/>
    </cofactor>
</comment>
<gene>
    <name evidence="4" type="ORF">CARN4_1766</name>
</gene>
<evidence type="ECO:0000256" key="1">
    <source>
        <dbReference type="ARBA" id="ARBA00001946"/>
    </source>
</evidence>
<dbReference type="PANTHER" id="PTHR46470:SF4">
    <property type="entry name" value="5-AMINO-6-(5-PHOSPHO-D-RIBITYLAMINO)URACIL PHOSPHATASE YIGB"/>
    <property type="match status" value="1"/>
</dbReference>
<dbReference type="InterPro" id="IPR036412">
    <property type="entry name" value="HAD-like_sf"/>
</dbReference>
<keyword evidence="3" id="KW-0460">Magnesium</keyword>
<sequence length="243" mass="26739">MIDLVLFDLDDTLHDDTQACLLAGMEAAEEVARERNIDARQLADAYAREAASFWHGITPEQLRTKLARLRERMWERALAELGIVDAALAQRTAERYYQLRKKYFALFPGALELLEEQRARGRRLAILTNGFAETHVEKIALLGLAEAVDGTFFADDTGLLKPDPAFFQHACERLGVPAKHAAMVGDRYDRDIAGALAAGMTAIWLNVRGERLPADAPPPHATVTAFSGVGRALETAAARSRNG</sequence>
<dbReference type="EC" id="3.-.-.-" evidence="4"/>
<dbReference type="NCBIfam" id="TIGR01509">
    <property type="entry name" value="HAD-SF-IA-v3"/>
    <property type="match status" value="1"/>
</dbReference>
<dbReference type="GO" id="GO:0009231">
    <property type="term" value="P:riboflavin biosynthetic process"/>
    <property type="evidence" value="ECO:0007669"/>
    <property type="project" value="TreeGrafter"/>
</dbReference>
<dbReference type="SFLD" id="SFLDS00003">
    <property type="entry name" value="Haloacid_Dehalogenase"/>
    <property type="match status" value="1"/>
</dbReference>
<proteinExistence type="predicted"/>
<evidence type="ECO:0000256" key="3">
    <source>
        <dbReference type="ARBA" id="ARBA00022842"/>
    </source>
</evidence>
<accession>E6Q2C2</accession>